<evidence type="ECO:0000313" key="2">
    <source>
        <dbReference type="EMBL" id="RTR28128.1"/>
    </source>
</evidence>
<protein>
    <submittedName>
        <fullName evidence="2">Uncharacterized protein</fullName>
    </submittedName>
</protein>
<accession>A0A431VY53</accession>
<comment type="caution">
    <text evidence="2">The sequence shown here is derived from an EMBL/GenBank/DDBJ whole genome shotgun (WGS) entry which is preliminary data.</text>
</comment>
<proteinExistence type="predicted"/>
<evidence type="ECO:0000256" key="1">
    <source>
        <dbReference type="SAM" id="Phobius"/>
    </source>
</evidence>
<dbReference type="Proteomes" id="UP000271374">
    <property type="component" value="Unassembled WGS sequence"/>
</dbReference>
<evidence type="ECO:0000313" key="3">
    <source>
        <dbReference type="Proteomes" id="UP000271374"/>
    </source>
</evidence>
<dbReference type="OrthoDB" id="2968703at2"/>
<organism evidence="2 3">
    <name type="scientific">Bacillus yapensis</name>
    <dbReference type="NCBI Taxonomy" id="2492960"/>
    <lineage>
        <taxon>Bacteria</taxon>
        <taxon>Bacillati</taxon>
        <taxon>Bacillota</taxon>
        <taxon>Bacilli</taxon>
        <taxon>Bacillales</taxon>
        <taxon>Bacillaceae</taxon>
        <taxon>Bacillus</taxon>
    </lineage>
</organism>
<dbReference type="RefSeq" id="WP_126410132.1">
    <property type="nucleotide sequence ID" value="NZ_RXNT01000016.1"/>
</dbReference>
<reference evidence="2 3" key="1">
    <citation type="submission" date="2018-12" db="EMBL/GenBank/DDBJ databases">
        <title>Bacillus yapensis draft genome sequence.</title>
        <authorList>
            <person name="Yu L."/>
            <person name="Xu X."/>
            <person name="Tang X."/>
        </authorList>
    </citation>
    <scope>NUCLEOTIDE SEQUENCE [LARGE SCALE GENOMIC DNA]</scope>
    <source>
        <strain evidence="2 3">XXST-01</strain>
    </source>
</reference>
<gene>
    <name evidence="2" type="ORF">EKG37_17660</name>
</gene>
<keyword evidence="1" id="KW-1133">Transmembrane helix</keyword>
<feature type="transmembrane region" description="Helical" evidence="1">
    <location>
        <begin position="6"/>
        <end position="25"/>
    </location>
</feature>
<dbReference type="AlphaFoldDB" id="A0A431VY53"/>
<keyword evidence="1" id="KW-0812">Transmembrane</keyword>
<dbReference type="EMBL" id="RXNT01000016">
    <property type="protein sequence ID" value="RTR28128.1"/>
    <property type="molecule type" value="Genomic_DNA"/>
</dbReference>
<keyword evidence="3" id="KW-1185">Reference proteome</keyword>
<sequence length="208" mass="23981">MRKIIIGSLVYGVLIIAGFVAYKLLYDGKDVNIDEGNALISKIENSSSTEDDFSQEQEHSHEHEYGYEQEMVTTFQNIENNVEFFVASLKEENQQAFTDMFVPEQYSKDMWEYSDDPFIENVNIKFIHALNRNGTLVSARYDTSTMDGYKTTREDSAVSLTLVYSDEKEATIKLKLVLMGSEHSNKDNIYYIENSVLDMIKEIKEQTK</sequence>
<keyword evidence="1" id="KW-0472">Membrane</keyword>
<name>A0A431VY53_9BACI</name>